<proteinExistence type="predicted"/>
<dbReference type="EMBL" id="JADGIZ020000001">
    <property type="protein sequence ID" value="KAL2920002.1"/>
    <property type="molecule type" value="Genomic_DNA"/>
</dbReference>
<protein>
    <recommendedName>
        <fullName evidence="4">Protein kinase domain-containing protein</fullName>
    </recommendedName>
</protein>
<evidence type="ECO:0000256" key="1">
    <source>
        <dbReference type="SAM" id="MobiDB-lite"/>
    </source>
</evidence>
<sequence length="975" mass="106031">MSSPPPAEPAQPTEGDAQSAAQILVNLLIAVQEQTWHLAEPGAQQQPNDAHAQQLQAIGAQLANLARTADSRREHFVTESLFNFLKERLRDSGAIELPRLPRMHAGRDIFAEAMIAILPTIPAPAPDQPQPRIQVPRMIELVVALHDIEFILEQSCTPQQLSRVVSARKDFVKRCIRTMLSSHHRRLTGELLIDLKYASVLCLDMIIKGHVRTIGESDDEGDAMQVSATSQSASSMADTVDTASVPDADPAPVFAVPAAALIDPPQAALGAALPGPAYEGIEHLQITIGDPASHDQASVKDVWAFVVAPRNLFVHFTVPPSATVRDLILPLADRLREPRGAIHLARADSIRSPFNRTDNIHHLLNEHPTSPNSRWVIWTTNSSLRRSEFLKSRAVNVRFTGRAGGPRPAAVLNLAQNSTATATPRPSASVTPAPDVLGVLNPRNFHERFWQLALDGCCKCDAFFDSLPEDSRLDTVHQAALALHNLLESTPIGYTYETDLIECLSMTLRPALRFFPGESKLHMVKIHNLLPDRCIELTKDGMRVFLPIEGKCAIAAYLAGNVVALLLDPTESTSDLRRNIQQIIHYCLIAKCRFGVLTVGESTLFFELVNVLGGGIDLLISDAVDWSNECLSRSTPSFRAVIAGMVFELYEASTGQDHEESTQSATAIGANTDWVASPQQPSDSFASDASMQLDPGSSSHSSGAAAPPPAAHSGSAMDAMAKQPLDNQDSAVELGHGSRKSSSPAIPKLRLGEHFPVAFANSLDDAVLSAKGAELLRGSRQWAAQADTATLLVVGADIGGGRTSTGRIAQFAGKPAVAKEMPFTKPAEFFAEMDNYDALHSIQGDAIAMPYAACVYSARSLVLVVERGLPAWSVLDEFNNVQDRKRRRELLEAACKQDKQLALAALNKIHSCGAVHGDAHLGNLGFVGDRTNRRAFWYDLQCTHFSPRGVLESEIRDEIERFETCWREGIERQIE</sequence>
<evidence type="ECO:0000313" key="3">
    <source>
        <dbReference type="Proteomes" id="UP001527925"/>
    </source>
</evidence>
<evidence type="ECO:0008006" key="4">
    <source>
        <dbReference type="Google" id="ProtNLM"/>
    </source>
</evidence>
<reference evidence="2 3" key="1">
    <citation type="submission" date="2023-09" db="EMBL/GenBank/DDBJ databases">
        <title>Pangenome analysis of Batrachochytrium dendrobatidis and related Chytrids.</title>
        <authorList>
            <person name="Yacoub M.N."/>
            <person name="Stajich J.E."/>
            <person name="James T.Y."/>
        </authorList>
    </citation>
    <scope>NUCLEOTIDE SEQUENCE [LARGE SCALE GENOMIC DNA]</scope>
    <source>
        <strain evidence="2 3">JEL0888</strain>
    </source>
</reference>
<comment type="caution">
    <text evidence="2">The sequence shown here is derived from an EMBL/GenBank/DDBJ whole genome shotgun (WGS) entry which is preliminary data.</text>
</comment>
<keyword evidence="3" id="KW-1185">Reference proteome</keyword>
<dbReference type="Proteomes" id="UP001527925">
    <property type="component" value="Unassembled WGS sequence"/>
</dbReference>
<feature type="compositionally biased region" description="Low complexity" evidence="1">
    <location>
        <begin position="695"/>
        <end position="716"/>
    </location>
</feature>
<organism evidence="2 3">
    <name type="scientific">Polyrhizophydium stewartii</name>
    <dbReference type="NCBI Taxonomy" id="2732419"/>
    <lineage>
        <taxon>Eukaryota</taxon>
        <taxon>Fungi</taxon>
        <taxon>Fungi incertae sedis</taxon>
        <taxon>Chytridiomycota</taxon>
        <taxon>Chytridiomycota incertae sedis</taxon>
        <taxon>Chytridiomycetes</taxon>
        <taxon>Rhizophydiales</taxon>
        <taxon>Rhizophydiales incertae sedis</taxon>
        <taxon>Polyrhizophydium</taxon>
    </lineage>
</organism>
<dbReference type="SUPFAM" id="SSF56112">
    <property type="entry name" value="Protein kinase-like (PK-like)"/>
    <property type="match status" value="1"/>
</dbReference>
<accession>A0ABR4NKF4</accession>
<dbReference type="InterPro" id="IPR011009">
    <property type="entry name" value="Kinase-like_dom_sf"/>
</dbReference>
<evidence type="ECO:0000313" key="2">
    <source>
        <dbReference type="EMBL" id="KAL2920002.1"/>
    </source>
</evidence>
<feature type="compositionally biased region" description="Polar residues" evidence="1">
    <location>
        <begin position="677"/>
        <end position="690"/>
    </location>
</feature>
<gene>
    <name evidence="2" type="ORF">HK105_200068</name>
</gene>
<feature type="region of interest" description="Disordered" evidence="1">
    <location>
        <begin position="676"/>
        <end position="718"/>
    </location>
</feature>
<name>A0ABR4NKF4_9FUNG</name>